<evidence type="ECO:0000313" key="2">
    <source>
        <dbReference type="EMBL" id="QAZ68506.1"/>
    </source>
</evidence>
<organism evidence="2 3">
    <name type="scientific">Solidesulfovibrio carbinolicus</name>
    <dbReference type="NCBI Taxonomy" id="296842"/>
    <lineage>
        <taxon>Bacteria</taxon>
        <taxon>Pseudomonadati</taxon>
        <taxon>Thermodesulfobacteriota</taxon>
        <taxon>Desulfovibrionia</taxon>
        <taxon>Desulfovibrionales</taxon>
        <taxon>Desulfovibrionaceae</taxon>
        <taxon>Solidesulfovibrio</taxon>
    </lineage>
</organism>
<feature type="chain" id="PRO_5020662187" description="SH3 domain-containing protein" evidence="1">
    <location>
        <begin position="30"/>
        <end position="386"/>
    </location>
</feature>
<sequence length="386" mass="38939">MRRAFALAARLPAALILAVILALSGPAMAQVPAAPAVAPPGLAGKTVVLEASLTPPNPWLGQTAVYALTLYRSVAASGLSVTPPTFEGFDAAPLPGQEDGQLTAGNRRYVVSRVAYALTPKRAGRLHLGPPQGKLIGLPGTSAPVTVAGPALAAEVRPLPPPPDGFPDSGLVGGLELTAALAPAALAVGEQARLTVTLTGRGNLAEATLPPPPVPQGVLLRVLGHEDAFTPGPDGAAGRRLFHYALTATIPGRYTLPGLSVAVFDPVAEAWSLAAGPELTLVVAPGANPAASAAPPASPGRSSEAGDVAAGLTGWRRLVPLLAPKVATAVATPLACAPEAGAETLAVLPPGRRIALGPIRNGFVRLSTDDDMVGWVPRDMIVTILP</sequence>
<name>A0A4P6HP33_9BACT</name>
<reference evidence="2 3" key="1">
    <citation type="submission" date="2018-02" db="EMBL/GenBank/DDBJ databases">
        <title>Genome sequence of Desulfovibrio carbinolicus DSM 3852.</title>
        <authorList>
            <person name="Wilbanks E."/>
            <person name="Skennerton C.T."/>
            <person name="Orphan V.J."/>
        </authorList>
    </citation>
    <scope>NUCLEOTIDE SEQUENCE [LARGE SCALE GENOMIC DNA]</scope>
    <source>
        <strain evidence="2 3">DSM 3852</strain>
    </source>
</reference>
<dbReference type="EMBL" id="CP026538">
    <property type="protein sequence ID" value="QAZ68506.1"/>
    <property type="molecule type" value="Genomic_DNA"/>
</dbReference>
<accession>A0A4P6HP33</accession>
<dbReference type="PANTHER" id="PTHR40940">
    <property type="entry name" value="PROTEIN BATD-RELATED"/>
    <property type="match status" value="1"/>
</dbReference>
<gene>
    <name evidence="2" type="ORF">C3Y92_15230</name>
</gene>
<feature type="signal peptide" evidence="1">
    <location>
        <begin position="1"/>
        <end position="29"/>
    </location>
</feature>
<dbReference type="PANTHER" id="PTHR40940:SF2">
    <property type="entry name" value="BATD"/>
    <property type="match status" value="1"/>
</dbReference>
<dbReference type="OrthoDB" id="5409140at2"/>
<evidence type="ECO:0000313" key="3">
    <source>
        <dbReference type="Proteomes" id="UP000293296"/>
    </source>
</evidence>
<keyword evidence="3" id="KW-1185">Reference proteome</keyword>
<dbReference type="Proteomes" id="UP000293296">
    <property type="component" value="Chromosome"/>
</dbReference>
<proteinExistence type="predicted"/>
<dbReference type="KEGG" id="dcb:C3Y92_15230"/>
<evidence type="ECO:0000256" key="1">
    <source>
        <dbReference type="SAM" id="SignalP"/>
    </source>
</evidence>
<protein>
    <recommendedName>
        <fullName evidence="4">SH3 domain-containing protein</fullName>
    </recommendedName>
</protein>
<keyword evidence="1" id="KW-0732">Signal</keyword>
<dbReference type="AlphaFoldDB" id="A0A4P6HP33"/>
<evidence type="ECO:0008006" key="4">
    <source>
        <dbReference type="Google" id="ProtNLM"/>
    </source>
</evidence>
<dbReference type="InterPro" id="IPR025738">
    <property type="entry name" value="BatD"/>
</dbReference>
<dbReference type="RefSeq" id="WP_129354010.1">
    <property type="nucleotide sequence ID" value="NZ_CP026538.1"/>
</dbReference>